<dbReference type="VEuPathDB" id="TrichDB:TVAGG3_0605670"/>
<sequence>MSEYKFYSYNALATAVKGEFINGKNVNVILNKKFVKESKYGQFVKPYAIIIDRKRYTPHEIAVLLKQKGIFVNIKDSHYTIMKNSNAEFFSIALDLSQQKEYKKAQGAEMGSKSPPGEVVVKYYPSSLKTITNKDVIHKLLPVIEEATIEYDEEGSEVIEEIDPEAL</sequence>
<reference evidence="1" key="2">
    <citation type="journal article" date="2007" name="Science">
        <title>Draft genome sequence of the sexually transmitted pathogen Trichomonas vaginalis.</title>
        <authorList>
            <person name="Carlton J.M."/>
            <person name="Hirt R.P."/>
            <person name="Silva J.C."/>
            <person name="Delcher A.L."/>
            <person name="Schatz M."/>
            <person name="Zhao Q."/>
            <person name="Wortman J.R."/>
            <person name="Bidwell S.L."/>
            <person name="Alsmark U.C.M."/>
            <person name="Besteiro S."/>
            <person name="Sicheritz-Ponten T."/>
            <person name="Noel C.J."/>
            <person name="Dacks J.B."/>
            <person name="Foster P.G."/>
            <person name="Simillion C."/>
            <person name="Van de Peer Y."/>
            <person name="Miranda-Saavedra D."/>
            <person name="Barton G.J."/>
            <person name="Westrop G.D."/>
            <person name="Mueller S."/>
            <person name="Dessi D."/>
            <person name="Fiori P.L."/>
            <person name="Ren Q."/>
            <person name="Paulsen I."/>
            <person name="Zhang H."/>
            <person name="Bastida-Corcuera F.D."/>
            <person name="Simoes-Barbosa A."/>
            <person name="Brown M.T."/>
            <person name="Hayes R.D."/>
            <person name="Mukherjee M."/>
            <person name="Okumura C.Y."/>
            <person name="Schneider R."/>
            <person name="Smith A.J."/>
            <person name="Vanacova S."/>
            <person name="Villalvazo M."/>
            <person name="Haas B.J."/>
            <person name="Pertea M."/>
            <person name="Feldblyum T.V."/>
            <person name="Utterback T.R."/>
            <person name="Shu C.L."/>
            <person name="Osoegawa K."/>
            <person name="de Jong P.J."/>
            <person name="Hrdy I."/>
            <person name="Horvathova L."/>
            <person name="Zubacova Z."/>
            <person name="Dolezal P."/>
            <person name="Malik S.B."/>
            <person name="Logsdon J.M. Jr."/>
            <person name="Henze K."/>
            <person name="Gupta A."/>
            <person name="Wang C.C."/>
            <person name="Dunne R.L."/>
            <person name="Upcroft J.A."/>
            <person name="Upcroft P."/>
            <person name="White O."/>
            <person name="Salzberg S.L."/>
            <person name="Tang P."/>
            <person name="Chiu C.-H."/>
            <person name="Lee Y.-S."/>
            <person name="Embley T.M."/>
            <person name="Coombs G.H."/>
            <person name="Mottram J.C."/>
            <person name="Tachezy J."/>
            <person name="Fraser-Liggett C.M."/>
            <person name="Johnson P.J."/>
        </authorList>
    </citation>
    <scope>NUCLEOTIDE SEQUENCE [LARGE SCALE GENOMIC DNA]</scope>
    <source>
        <strain evidence="1">G3</strain>
    </source>
</reference>
<gene>
    <name evidence="1" type="ORF">TVAG_238410</name>
</gene>
<organism evidence="1 2">
    <name type="scientific">Trichomonas vaginalis (strain ATCC PRA-98 / G3)</name>
    <dbReference type="NCBI Taxonomy" id="412133"/>
    <lineage>
        <taxon>Eukaryota</taxon>
        <taxon>Metamonada</taxon>
        <taxon>Parabasalia</taxon>
        <taxon>Trichomonadida</taxon>
        <taxon>Trichomonadidae</taxon>
        <taxon>Trichomonas</taxon>
    </lineage>
</organism>
<dbReference type="Proteomes" id="UP000001542">
    <property type="component" value="Unassembled WGS sequence"/>
</dbReference>
<protein>
    <submittedName>
        <fullName evidence="1">Uncharacterized protein</fullName>
    </submittedName>
</protein>
<keyword evidence="2" id="KW-1185">Reference proteome</keyword>
<proteinExistence type="predicted"/>
<reference evidence="1" key="1">
    <citation type="submission" date="2006-10" db="EMBL/GenBank/DDBJ databases">
        <authorList>
            <person name="Amadeo P."/>
            <person name="Zhao Q."/>
            <person name="Wortman J."/>
            <person name="Fraser-Liggett C."/>
            <person name="Carlton J."/>
        </authorList>
    </citation>
    <scope>NUCLEOTIDE SEQUENCE</scope>
    <source>
        <strain evidence="1">G3</strain>
    </source>
</reference>
<evidence type="ECO:0000313" key="2">
    <source>
        <dbReference type="Proteomes" id="UP000001542"/>
    </source>
</evidence>
<accession>A2DD41</accession>
<dbReference type="KEGG" id="tva:5467367"/>
<evidence type="ECO:0000313" key="1">
    <source>
        <dbReference type="EMBL" id="EAY21815.1"/>
    </source>
</evidence>
<dbReference type="InParanoid" id="A2DD41"/>
<dbReference type="AlphaFoldDB" id="A2DD41"/>
<name>A2DD41_TRIV3</name>
<dbReference type="VEuPathDB" id="TrichDB:TVAG_238410"/>
<dbReference type="EMBL" id="DS113188">
    <property type="protein sequence ID" value="EAY21815.1"/>
    <property type="molecule type" value="Genomic_DNA"/>
</dbReference>
<dbReference type="RefSeq" id="XP_001582801.1">
    <property type="nucleotide sequence ID" value="XM_001582751.1"/>
</dbReference>